<gene>
    <name evidence="7" type="ORF">NUM_14980</name>
</gene>
<evidence type="ECO:0000256" key="5">
    <source>
        <dbReference type="ARBA" id="ARBA00023136"/>
    </source>
</evidence>
<name>A0A8J4EM44_9ACTN</name>
<reference evidence="8" key="1">
    <citation type="journal article" date="2021" name="Int. J. Syst. Evol. Microbiol.">
        <title>Actinocatenispora comari sp. nov., an endophytic actinomycete isolated from aerial parts of Comarum salesowianum.</title>
        <authorList>
            <person name="Oyunbileg N."/>
            <person name="Iizaka Y."/>
            <person name="Hamada M."/>
            <person name="Davaapurev B.O."/>
            <person name="Fukumoto A."/>
            <person name="Tsetseg B."/>
            <person name="Kato F."/>
            <person name="Tamura T."/>
            <person name="Batkhuu J."/>
            <person name="Anzai Y."/>
        </authorList>
    </citation>
    <scope>NUCLEOTIDE SEQUENCE [LARGE SCALE GENOMIC DNA]</scope>
    <source>
        <strain evidence="8">NUM-2625</strain>
    </source>
</reference>
<feature type="transmembrane region" description="Helical" evidence="6">
    <location>
        <begin position="149"/>
        <end position="171"/>
    </location>
</feature>
<evidence type="ECO:0000313" key="8">
    <source>
        <dbReference type="Proteomes" id="UP000614996"/>
    </source>
</evidence>
<protein>
    <submittedName>
        <fullName evidence="7">Membrane protein</fullName>
    </submittedName>
</protein>
<dbReference type="PANTHER" id="PTHR30086:SF20">
    <property type="entry name" value="ARGININE EXPORTER PROTEIN ARGO-RELATED"/>
    <property type="match status" value="1"/>
</dbReference>
<comment type="caution">
    <text evidence="7">The sequence shown here is derived from an EMBL/GenBank/DDBJ whole genome shotgun (WGS) entry which is preliminary data.</text>
</comment>
<dbReference type="Proteomes" id="UP000614996">
    <property type="component" value="Unassembled WGS sequence"/>
</dbReference>
<dbReference type="EMBL" id="BOPO01000020">
    <property type="protein sequence ID" value="GIL26244.1"/>
    <property type="molecule type" value="Genomic_DNA"/>
</dbReference>
<dbReference type="PANTHER" id="PTHR30086">
    <property type="entry name" value="ARGININE EXPORTER PROTEIN ARGO"/>
    <property type="match status" value="1"/>
</dbReference>
<dbReference type="RefSeq" id="WP_207123952.1">
    <property type="nucleotide sequence ID" value="NZ_BOPO01000020.1"/>
</dbReference>
<feature type="transmembrane region" description="Helical" evidence="6">
    <location>
        <begin position="41"/>
        <end position="69"/>
    </location>
</feature>
<dbReference type="GO" id="GO:0005886">
    <property type="term" value="C:plasma membrane"/>
    <property type="evidence" value="ECO:0007669"/>
    <property type="project" value="UniProtKB-SubCell"/>
</dbReference>
<accession>A0A8J4EM44</accession>
<keyword evidence="4 6" id="KW-1133">Transmembrane helix</keyword>
<feature type="transmembrane region" description="Helical" evidence="6">
    <location>
        <begin position="183"/>
        <end position="210"/>
    </location>
</feature>
<dbReference type="Pfam" id="PF01810">
    <property type="entry name" value="LysE"/>
    <property type="match status" value="1"/>
</dbReference>
<evidence type="ECO:0000256" key="1">
    <source>
        <dbReference type="ARBA" id="ARBA00004651"/>
    </source>
</evidence>
<organism evidence="7 8">
    <name type="scientific">Actinocatenispora comari</name>
    <dbReference type="NCBI Taxonomy" id="2807577"/>
    <lineage>
        <taxon>Bacteria</taxon>
        <taxon>Bacillati</taxon>
        <taxon>Actinomycetota</taxon>
        <taxon>Actinomycetes</taxon>
        <taxon>Micromonosporales</taxon>
        <taxon>Micromonosporaceae</taxon>
        <taxon>Actinocatenispora</taxon>
    </lineage>
</organism>
<proteinExistence type="predicted"/>
<keyword evidence="3 6" id="KW-0812">Transmembrane</keyword>
<keyword evidence="2" id="KW-1003">Cell membrane</keyword>
<comment type="subcellular location">
    <subcellularLocation>
        <location evidence="1">Cell membrane</location>
        <topology evidence="1">Multi-pass membrane protein</topology>
    </subcellularLocation>
</comment>
<dbReference type="AlphaFoldDB" id="A0A8J4EM44"/>
<dbReference type="PIRSF" id="PIRSF006324">
    <property type="entry name" value="LeuE"/>
    <property type="match status" value="1"/>
</dbReference>
<dbReference type="InterPro" id="IPR001123">
    <property type="entry name" value="LeuE-type"/>
</dbReference>
<dbReference type="GO" id="GO:0015171">
    <property type="term" value="F:amino acid transmembrane transporter activity"/>
    <property type="evidence" value="ECO:0007669"/>
    <property type="project" value="TreeGrafter"/>
</dbReference>
<sequence length="215" mass="21474">MIDASLLPAYVVAVLLIALAPGPDMAYIVAAATAHGPRAGVLSAAGMALGMVVHVTATAVGLAALLAAVPVALDAIRLAGAAYLGWLAVDTLRSATGGGLTGHAAPSRGRLLRRATLTNLANPKVILFFAAFLPHFVRVDRGAVAGQLLLLGAVFLLVGLVVDSAIGLAAGQLRTALAPGSRAGRALTVLAGATFAVLAVLLVVDVVTAWRAAAR</sequence>
<keyword evidence="8" id="KW-1185">Reference proteome</keyword>
<keyword evidence="5 6" id="KW-0472">Membrane</keyword>
<evidence type="ECO:0000256" key="2">
    <source>
        <dbReference type="ARBA" id="ARBA00022475"/>
    </source>
</evidence>
<evidence type="ECO:0000313" key="7">
    <source>
        <dbReference type="EMBL" id="GIL26244.1"/>
    </source>
</evidence>
<evidence type="ECO:0000256" key="4">
    <source>
        <dbReference type="ARBA" id="ARBA00022989"/>
    </source>
</evidence>
<evidence type="ECO:0000256" key="6">
    <source>
        <dbReference type="SAM" id="Phobius"/>
    </source>
</evidence>
<evidence type="ECO:0000256" key="3">
    <source>
        <dbReference type="ARBA" id="ARBA00022692"/>
    </source>
</evidence>